<dbReference type="Gene3D" id="2.60.120.10">
    <property type="entry name" value="Jelly Rolls"/>
    <property type="match status" value="1"/>
</dbReference>
<dbReference type="SUPFAM" id="SSF51182">
    <property type="entry name" value="RmlC-like cupins"/>
    <property type="match status" value="1"/>
</dbReference>
<evidence type="ECO:0000259" key="2">
    <source>
        <dbReference type="Pfam" id="PF14667"/>
    </source>
</evidence>
<dbReference type="PANTHER" id="PTHR43245:SF55">
    <property type="entry name" value="NAD(P)-BINDING DOMAIN-CONTAINING PROTEIN"/>
    <property type="match status" value="1"/>
</dbReference>
<feature type="domain" description="NAD-dependent epimerase/dehydratase" evidence="1">
    <location>
        <begin position="3"/>
        <end position="189"/>
    </location>
</feature>
<dbReference type="Pfam" id="PF14667">
    <property type="entry name" value="Polysacc_synt_C"/>
    <property type="match status" value="1"/>
</dbReference>
<dbReference type="InterPro" id="IPR011051">
    <property type="entry name" value="RmlC_Cupin_sf"/>
</dbReference>
<dbReference type="SUPFAM" id="SSF51735">
    <property type="entry name" value="NAD(P)-binding Rossmann-fold domains"/>
    <property type="match status" value="1"/>
</dbReference>
<dbReference type="RefSeq" id="WP_180822131.1">
    <property type="nucleotide sequence ID" value="NZ_JACAWY010000001.1"/>
</dbReference>
<proteinExistence type="predicted"/>
<comment type="caution">
    <text evidence="3">The sequence shown here is derived from an EMBL/GenBank/DDBJ whole genome shotgun (WGS) entry which is preliminary data.</text>
</comment>
<dbReference type="Proteomes" id="UP001362100">
    <property type="component" value="Unassembled WGS sequence"/>
</dbReference>
<dbReference type="InterPro" id="IPR029303">
    <property type="entry name" value="CapF_C"/>
</dbReference>
<dbReference type="InterPro" id="IPR036291">
    <property type="entry name" value="NAD(P)-bd_dom_sf"/>
</dbReference>
<dbReference type="Pfam" id="PF01370">
    <property type="entry name" value="Epimerase"/>
    <property type="match status" value="1"/>
</dbReference>
<dbReference type="NCBIfam" id="NF047837">
    <property type="entry name" value="UDPAcbARedWbcJ"/>
    <property type="match status" value="1"/>
</dbReference>
<organism evidence="3 4">
    <name type="scientific">Pantoea nemavictus</name>
    <dbReference type="NCBI Taxonomy" id="2726955"/>
    <lineage>
        <taxon>Bacteria</taxon>
        <taxon>Pseudomonadati</taxon>
        <taxon>Pseudomonadota</taxon>
        <taxon>Gammaproteobacteria</taxon>
        <taxon>Enterobacterales</taxon>
        <taxon>Erwiniaceae</taxon>
        <taxon>Pantoea</taxon>
    </lineage>
</organism>
<dbReference type="InterPro" id="IPR001509">
    <property type="entry name" value="Epimerase_deHydtase"/>
</dbReference>
<keyword evidence="4" id="KW-1185">Reference proteome</keyword>
<evidence type="ECO:0000259" key="1">
    <source>
        <dbReference type="Pfam" id="PF01370"/>
    </source>
</evidence>
<dbReference type="CDD" id="cd07007">
    <property type="entry name" value="cupin_CapF-like_C"/>
    <property type="match status" value="1"/>
</dbReference>
<protein>
    <submittedName>
        <fullName evidence="3">NAD-dependent epimerase/dehydratase family protein</fullName>
    </submittedName>
</protein>
<dbReference type="EMBL" id="JBBGZW010000001">
    <property type="protein sequence ID" value="MEJ5044088.1"/>
    <property type="molecule type" value="Genomic_DNA"/>
</dbReference>
<reference evidence="3 4" key="1">
    <citation type="submission" date="2023-12" db="EMBL/GenBank/DDBJ databases">
        <title>Gut-associated functions are favored during microbiome assembly across C. elegans life.</title>
        <authorList>
            <person name="Zimmermann J."/>
        </authorList>
    </citation>
    <scope>NUCLEOTIDE SEQUENCE [LARGE SCALE GENOMIC DNA]</scope>
    <source>
        <strain evidence="3 4">BIGb0393</strain>
    </source>
</reference>
<dbReference type="InterPro" id="IPR014710">
    <property type="entry name" value="RmlC-like_jellyroll"/>
</dbReference>
<accession>A0ABU8PMV8</accession>
<sequence>MKVLITGSDGFIGKNLTQRLAEIQQVTFVTFSRKQNKQELSALLHDVDFVFHLAGINRPLNPEEFVIGNIELTQYLSSCIADIASKTGRKIPVLFSSSIHAEANTPYGCSKHDAEKILLQLRTDFNIPVYICRLPGVFGKWAKPNYNSVVATFCYNIANNIPLQIDNVNHLLRLVYIDDVISTFLLAMNGKVSECGFLEVETAYLTTVGQLAETIVNFKRSRETLVTEPVGTGFLRALYSTYVSYLPVDEFSYSIKEHKDPRGRFVEVIKTVDSGQVSYFTAHPGVTRGGHYHHCKTEKFLVIQGEAKFRFRHLITNEFYELTTNSAHATIVETIPGWSHDVTNIGKEELIAIVWANENFDSENPDTFASKL</sequence>
<name>A0ABU8PMV8_9GAMM</name>
<evidence type="ECO:0000313" key="4">
    <source>
        <dbReference type="Proteomes" id="UP001362100"/>
    </source>
</evidence>
<dbReference type="InterPro" id="IPR050177">
    <property type="entry name" value="Lipid_A_modif_metabolic_enz"/>
</dbReference>
<feature type="domain" description="Capsular polysaccharide assembling protein CapF C-terminal" evidence="2">
    <location>
        <begin position="258"/>
        <end position="368"/>
    </location>
</feature>
<dbReference type="Gene3D" id="3.40.50.720">
    <property type="entry name" value="NAD(P)-binding Rossmann-like Domain"/>
    <property type="match status" value="1"/>
</dbReference>
<dbReference type="PANTHER" id="PTHR43245">
    <property type="entry name" value="BIFUNCTIONAL POLYMYXIN RESISTANCE PROTEIN ARNA"/>
    <property type="match status" value="1"/>
</dbReference>
<evidence type="ECO:0000313" key="3">
    <source>
        <dbReference type="EMBL" id="MEJ5044088.1"/>
    </source>
</evidence>
<gene>
    <name evidence="3" type="ORF">WH298_02445</name>
</gene>